<evidence type="ECO:0000313" key="10">
    <source>
        <dbReference type="Proteomes" id="UP001148838"/>
    </source>
</evidence>
<evidence type="ECO:0000256" key="2">
    <source>
        <dbReference type="ARBA" id="ARBA00022729"/>
    </source>
</evidence>
<evidence type="ECO:0000256" key="7">
    <source>
        <dbReference type="SAM" id="Phobius"/>
    </source>
</evidence>
<keyword evidence="7" id="KW-1133">Transmembrane helix</keyword>
<dbReference type="Gene3D" id="2.60.40.2030">
    <property type="match status" value="2"/>
</dbReference>
<keyword evidence="5" id="KW-0325">Glycoprotein</keyword>
<organism evidence="9 10">
    <name type="scientific">Periplaneta americana</name>
    <name type="common">American cockroach</name>
    <name type="synonym">Blatta americana</name>
    <dbReference type="NCBI Taxonomy" id="6978"/>
    <lineage>
        <taxon>Eukaryota</taxon>
        <taxon>Metazoa</taxon>
        <taxon>Ecdysozoa</taxon>
        <taxon>Arthropoda</taxon>
        <taxon>Hexapoda</taxon>
        <taxon>Insecta</taxon>
        <taxon>Pterygota</taxon>
        <taxon>Neoptera</taxon>
        <taxon>Polyneoptera</taxon>
        <taxon>Dictyoptera</taxon>
        <taxon>Blattodea</taxon>
        <taxon>Blattoidea</taxon>
        <taxon>Blattidae</taxon>
        <taxon>Blattinae</taxon>
        <taxon>Periplaneta</taxon>
    </lineage>
</organism>
<evidence type="ECO:0000259" key="8">
    <source>
        <dbReference type="SMART" id="SM00237"/>
    </source>
</evidence>
<evidence type="ECO:0000256" key="5">
    <source>
        <dbReference type="ARBA" id="ARBA00023180"/>
    </source>
</evidence>
<feature type="repeat" description="CSPG" evidence="6">
    <location>
        <begin position="1"/>
        <end position="85"/>
    </location>
</feature>
<dbReference type="InterPro" id="IPR051561">
    <property type="entry name" value="FRAS1_ECM"/>
</dbReference>
<dbReference type="SUPFAM" id="SSF141072">
    <property type="entry name" value="CalX-like"/>
    <property type="match status" value="2"/>
</dbReference>
<comment type="caution">
    <text evidence="9">The sequence shown here is derived from an EMBL/GenBank/DDBJ whole genome shotgun (WGS) entry which is preliminary data.</text>
</comment>
<keyword evidence="7" id="KW-0812">Transmembrane</keyword>
<dbReference type="Pfam" id="PF16184">
    <property type="entry name" value="Cadherin_3"/>
    <property type="match status" value="1"/>
</dbReference>
<protein>
    <recommendedName>
        <fullName evidence="8">Calx-beta domain-containing protein</fullName>
    </recommendedName>
</protein>
<keyword evidence="2" id="KW-0732">Signal</keyword>
<keyword evidence="3" id="KW-0677">Repeat</keyword>
<keyword evidence="7" id="KW-0472">Membrane</keyword>
<evidence type="ECO:0000256" key="3">
    <source>
        <dbReference type="ARBA" id="ARBA00022737"/>
    </source>
</evidence>
<dbReference type="PANTHER" id="PTHR45739">
    <property type="entry name" value="MATRIX PROTEIN, PUTATIVE-RELATED"/>
    <property type="match status" value="1"/>
</dbReference>
<sequence length="1289" mass="144121">VQAGQPTTISSHNLEFSSPKILPEQILYIVTKQLGLGQGHLLLIDQPSQQVQRFTQADVEAQKLVYIPPRAEAVPIEQLLVIELAVVRASDNSILVQHQPFRIRLQSIHQSEPQFRIVNPTVSAEKTKPTNIMMQYFEINGTDNENPDVRFVITEMPQSGTLILSCSKKSSLNLEGGVEFSLQDLKECVVQYEHNKDDGNPQDMFEILATVGQYELTNNIHLKINPQEDSTNFPESEGSDIKKVEYMLQFGTNQHVIIVQENCSFIRIPVQRWGDLSTEAQVLCYTMQRTATAGKDFVDRPRNSADSILIFSPKVTMVECQVTIIDDEVYEAEEELELRLENFHGIAGVALGENTVVTLKIVDFEDTPKVQFDREEIIVSEPVAIKTGDATSTITVNVDRPMSGDVWRKPCLLSNPIERSPALSNPEISVATATQRAYQREFGVRNPPERNTILGLVNKLETTGSLVREKGKHRSSRLPTVVVDVVRSGDVSQEARVRVSTCDHSASAGVDYEPLSQMLVFSPGTKTLPIRVRVIHRPTRTQTQTFSLVLSPKELTGVELGELSSITIKVNRGISGEAMKVLPSQPIIVSLLEYDNVKSVSQVSDPSSGYPLVCISSCNARHPHFSTTGSLCQSAGIEESNIAYSWEVAVPSLNRRSYSAFRPIRDSTIYGNVYSKVLDPLFYSRKFRLKCVTTPFVKSDHERKIMGIPLKSKHVTIGSEREAICPGSDGQNNGDYLQEHSFVAVLRYIDSSSAQDVNHKNTIHVHLEIPHSDGMVPLVSTLPLRNPRILLLDRRHTAQHLCSNLHNNSAFLINEEVLKPSPSEKGFSRPYQLSSSMRGNDTVKLYKHLNLNTCLWTFDAWFHMSQLVDNCGGKVTSEFQVEANSESYVTVQVPLYVTYVTASAPRDWMAVEHRSELEVSFYYTSMLWQGGLNTQPQYEAAVQIVRVSADEDGRLVVDFGTVAQFRGCFVISHHSLPGVMSEVVPPSGVNTNFTLHLVWSQTTWDGPEQTWRATSIYSLQDYTGVFSPGDAVYGRVLWHASQHLHSAYSLAIQRLYLCAGADGYIPRFDPNNAGSQYGCLQTSPKIKHSFLLLDRDNPYSADKYYNDIPLEVYFASDLPEYEQVVHYPGVDGFILKVDPLYRINSGYTWYLQVLYTIGAASHGRGKRSIAIESVPVFDLQNRTDMKSLRLRRTVVPVENSPKSGENEQQNMVLMKSLLVSAVVIIFAVVSLLAKLRWNTGAINLSGYSTSWRNQVPLNSELQSNAKAVKVRSIPAVTVWNDIRGMTTEV</sequence>
<dbReference type="InterPro" id="IPR032135">
    <property type="entry name" value="DUF4817"/>
</dbReference>
<feature type="transmembrane region" description="Helical" evidence="7">
    <location>
        <begin position="1212"/>
        <end position="1233"/>
    </location>
</feature>
<name>A0ABQ8U0A6_PERAM</name>
<keyword evidence="10" id="KW-1185">Reference proteome</keyword>
<feature type="domain" description="Calx-beta" evidence="8">
    <location>
        <begin position="455"/>
        <end position="551"/>
    </location>
</feature>
<proteinExistence type="inferred from homology"/>
<keyword evidence="4" id="KW-0106">Calcium</keyword>
<feature type="domain" description="Calx-beta" evidence="8">
    <location>
        <begin position="237"/>
        <end position="341"/>
    </location>
</feature>
<feature type="non-terminal residue" evidence="9">
    <location>
        <position position="1"/>
    </location>
</feature>
<dbReference type="InterPro" id="IPR039005">
    <property type="entry name" value="CSPG_rpt"/>
</dbReference>
<evidence type="ECO:0000256" key="6">
    <source>
        <dbReference type="PROSITE-ProRule" id="PRU01201"/>
    </source>
</evidence>
<dbReference type="EMBL" id="JAJSOF020000001">
    <property type="protein sequence ID" value="KAJ4451190.1"/>
    <property type="molecule type" value="Genomic_DNA"/>
</dbReference>
<evidence type="ECO:0000256" key="1">
    <source>
        <dbReference type="ARBA" id="ARBA00005529"/>
    </source>
</evidence>
<dbReference type="InterPro" id="IPR003644">
    <property type="entry name" value="Calx_beta"/>
</dbReference>
<dbReference type="PROSITE" id="PS51854">
    <property type="entry name" value="CSPG"/>
    <property type="match status" value="1"/>
</dbReference>
<evidence type="ECO:0000256" key="4">
    <source>
        <dbReference type="ARBA" id="ARBA00022837"/>
    </source>
</evidence>
<dbReference type="Proteomes" id="UP001148838">
    <property type="component" value="Unassembled WGS sequence"/>
</dbReference>
<dbReference type="InterPro" id="IPR038081">
    <property type="entry name" value="CalX-like_sf"/>
</dbReference>
<gene>
    <name evidence="9" type="ORF">ANN_02632</name>
</gene>
<comment type="similarity">
    <text evidence="1">Belongs to the FRAS1 family.</text>
</comment>
<dbReference type="SMART" id="SM00237">
    <property type="entry name" value="Calx_beta"/>
    <property type="match status" value="2"/>
</dbReference>
<dbReference type="Pfam" id="PF03160">
    <property type="entry name" value="Calx-beta"/>
    <property type="match status" value="2"/>
</dbReference>
<evidence type="ECO:0000313" key="9">
    <source>
        <dbReference type="EMBL" id="KAJ4451190.1"/>
    </source>
</evidence>
<reference evidence="9 10" key="1">
    <citation type="journal article" date="2022" name="Allergy">
        <title>Genome assembly and annotation of Periplaneta americana reveal a comprehensive cockroach allergen profile.</title>
        <authorList>
            <person name="Wang L."/>
            <person name="Xiong Q."/>
            <person name="Saelim N."/>
            <person name="Wang L."/>
            <person name="Nong W."/>
            <person name="Wan A.T."/>
            <person name="Shi M."/>
            <person name="Liu X."/>
            <person name="Cao Q."/>
            <person name="Hui J.H.L."/>
            <person name="Sookrung N."/>
            <person name="Leung T.F."/>
            <person name="Tungtrongchitr A."/>
            <person name="Tsui S.K.W."/>
        </authorList>
    </citation>
    <scope>NUCLEOTIDE SEQUENCE [LARGE SCALE GENOMIC DNA]</scope>
    <source>
        <strain evidence="9">PWHHKU_190912</strain>
    </source>
</reference>
<dbReference type="Pfam" id="PF16087">
    <property type="entry name" value="DUF4817"/>
    <property type="match status" value="1"/>
</dbReference>
<dbReference type="PANTHER" id="PTHR45739:SF1">
    <property type="entry name" value="EXTRACELLULAR MATRIX ORGANIZING PROTEIN FRAS1"/>
    <property type="match status" value="1"/>
</dbReference>
<accession>A0ABQ8U0A6</accession>